<dbReference type="AlphaFoldDB" id="A0A4C1TDD7"/>
<evidence type="ECO:0000313" key="1">
    <source>
        <dbReference type="EMBL" id="GBP12226.1"/>
    </source>
</evidence>
<comment type="caution">
    <text evidence="1">The sequence shown here is derived from an EMBL/GenBank/DDBJ whole genome shotgun (WGS) entry which is preliminary data.</text>
</comment>
<gene>
    <name evidence="1" type="ORF">EVAR_6400_1</name>
</gene>
<dbReference type="EMBL" id="BGZK01000050">
    <property type="protein sequence ID" value="GBP12226.1"/>
    <property type="molecule type" value="Genomic_DNA"/>
</dbReference>
<accession>A0A4C1TDD7</accession>
<sequence>MYERAHCPGGHRIGDNDTKWISVKDLKPNSSIWKQHLWDGKASDVDRRKRDAVVAYTATGHIKLPIPDVIIETVETIQTTQRFLEPPRLKGHITAVDCETIEMMIMMLKVTMIMSMKMTVSKSTNSKKFDTYGPVKNKQVPLSR</sequence>
<keyword evidence="2" id="KW-1185">Reference proteome</keyword>
<reference evidence="1 2" key="1">
    <citation type="journal article" date="2019" name="Commun. Biol.">
        <title>The bagworm genome reveals a unique fibroin gene that provides high tensile strength.</title>
        <authorList>
            <person name="Kono N."/>
            <person name="Nakamura H."/>
            <person name="Ohtoshi R."/>
            <person name="Tomita M."/>
            <person name="Numata K."/>
            <person name="Arakawa K."/>
        </authorList>
    </citation>
    <scope>NUCLEOTIDE SEQUENCE [LARGE SCALE GENOMIC DNA]</scope>
</reference>
<protein>
    <submittedName>
        <fullName evidence="1">Uncharacterized protein</fullName>
    </submittedName>
</protein>
<dbReference type="Proteomes" id="UP000299102">
    <property type="component" value="Unassembled WGS sequence"/>
</dbReference>
<proteinExistence type="predicted"/>
<evidence type="ECO:0000313" key="2">
    <source>
        <dbReference type="Proteomes" id="UP000299102"/>
    </source>
</evidence>
<name>A0A4C1TDD7_EUMVA</name>
<organism evidence="1 2">
    <name type="scientific">Eumeta variegata</name>
    <name type="common">Bagworm moth</name>
    <name type="synonym">Eumeta japonica</name>
    <dbReference type="NCBI Taxonomy" id="151549"/>
    <lineage>
        <taxon>Eukaryota</taxon>
        <taxon>Metazoa</taxon>
        <taxon>Ecdysozoa</taxon>
        <taxon>Arthropoda</taxon>
        <taxon>Hexapoda</taxon>
        <taxon>Insecta</taxon>
        <taxon>Pterygota</taxon>
        <taxon>Neoptera</taxon>
        <taxon>Endopterygota</taxon>
        <taxon>Lepidoptera</taxon>
        <taxon>Glossata</taxon>
        <taxon>Ditrysia</taxon>
        <taxon>Tineoidea</taxon>
        <taxon>Psychidae</taxon>
        <taxon>Oiketicinae</taxon>
        <taxon>Eumeta</taxon>
    </lineage>
</organism>